<dbReference type="OrthoDB" id="395750at2"/>
<dbReference type="AlphaFoldDB" id="A0A3E3JY21"/>
<dbReference type="Pfam" id="PF04860">
    <property type="entry name" value="Phage_portal"/>
    <property type="match status" value="1"/>
</dbReference>
<dbReference type="EMBL" id="QVLX01000017">
    <property type="protein sequence ID" value="RGE84380.1"/>
    <property type="molecule type" value="Genomic_DNA"/>
</dbReference>
<evidence type="ECO:0000313" key="1">
    <source>
        <dbReference type="EMBL" id="RGE84380.1"/>
    </source>
</evidence>
<sequence length="389" mass="44012">MFDFLFQNKKGDLVSYTDSITVNIKKLEVAKMAIEKAVGMIAHAIAKSEFIVNRKGKREKDHIYWLLNIRPNPNETATDFWIEAIRRLLLDEECVICYVGNHLYIADSFTVNNSVMVPETYSNVTIISNDNTIKLQRGFTSNEIIHLRSRNKKIIGFLEKVLNIYNSTISAMCAAKKTSSIPRYTLDVEGSMPVIHTKDKEGKPKVVTIDQYKSDIKKLLESDEIEVLTNSSGLKVSQLQAQTNVSSEDIVKLANEIMVECAFAFDIPKAVFLGEITEKADSTNEFITYAVGWIVELLNDSLNAKLVGEEDYLKGEMIWIDMSKYKHVDIIESAANLDKLRSIGFNFDEVREMAGWESLNTEFSKQRVITKNYTNDLGGEKSGKENADN</sequence>
<dbReference type="InterPro" id="IPR006944">
    <property type="entry name" value="Phage/GTA_portal"/>
</dbReference>
<reference evidence="1 2" key="1">
    <citation type="submission" date="2018-08" db="EMBL/GenBank/DDBJ databases">
        <title>A genome reference for cultivated species of the human gut microbiota.</title>
        <authorList>
            <person name="Zou Y."/>
            <person name="Xue W."/>
            <person name="Luo G."/>
        </authorList>
    </citation>
    <scope>NUCLEOTIDE SEQUENCE [LARGE SCALE GENOMIC DNA]</scope>
    <source>
        <strain evidence="1 2">AF37-2AT</strain>
    </source>
</reference>
<dbReference type="RefSeq" id="WP_117493910.1">
    <property type="nucleotide sequence ID" value="NZ_JAAISY010000028.1"/>
</dbReference>
<organism evidence="1 2">
    <name type="scientific">Sellimonas intestinalis</name>
    <dbReference type="NCBI Taxonomy" id="1653434"/>
    <lineage>
        <taxon>Bacteria</taxon>
        <taxon>Bacillati</taxon>
        <taxon>Bacillota</taxon>
        <taxon>Clostridia</taxon>
        <taxon>Lachnospirales</taxon>
        <taxon>Lachnospiraceae</taxon>
        <taxon>Sellimonas</taxon>
    </lineage>
</organism>
<comment type="caution">
    <text evidence="1">The sequence shown here is derived from an EMBL/GenBank/DDBJ whole genome shotgun (WGS) entry which is preliminary data.</text>
</comment>
<evidence type="ECO:0000313" key="2">
    <source>
        <dbReference type="Proteomes" id="UP000261080"/>
    </source>
</evidence>
<gene>
    <name evidence="1" type="ORF">DW016_15545</name>
</gene>
<proteinExistence type="predicted"/>
<accession>A0A3E3JY21</accession>
<protein>
    <submittedName>
        <fullName evidence="1">Phage portal protein</fullName>
    </submittedName>
</protein>
<keyword evidence="2" id="KW-1185">Reference proteome</keyword>
<name>A0A3E3JY21_9FIRM</name>
<dbReference type="Proteomes" id="UP000261080">
    <property type="component" value="Unassembled WGS sequence"/>
</dbReference>